<sequence>MSDSKYHMVTKPSDILTLQHPGTIRWATGHPDGPRSLTWTVVGSRNSDDIYVGTRGLMGAAKLSFHQSGRWRFAFTEEGAKKVNLPDGEDRLIERYEATTELAPGWVHAARIRTPSNTFRQTVNEKRPSDKQPIRFYKTPDPPHHLEYHVVLGEADAEPAIVQDMITVGQMTLTSGRRVLILGSFWTMDDATQEMIDTARKNATEGAPGDTGFASGNADDIAISLDLAAVLPAD</sequence>
<gene>
    <name evidence="1" type="ORF">BN1047_01844</name>
</gene>
<dbReference type="EMBL" id="LK021338">
    <property type="protein sequence ID" value="CDQ43972.1"/>
    <property type="molecule type" value="Genomic_DNA"/>
</dbReference>
<reference evidence="1" key="2">
    <citation type="submission" date="2015-09" db="EMBL/GenBank/DDBJ databases">
        <title>Draft genome sequence of Mycobacterium neoaurum DSM 44074.</title>
        <authorList>
            <person name="Croce O."/>
            <person name="Robert C."/>
            <person name="Raoult D."/>
            <person name="Drancourt M."/>
        </authorList>
    </citation>
    <scope>NUCLEOTIDE SEQUENCE</scope>
    <source>
        <strain evidence="1">DSM 44074</strain>
    </source>
</reference>
<dbReference type="RefSeq" id="WP_030135150.1">
    <property type="nucleotide sequence ID" value="NZ_LK021338.1"/>
</dbReference>
<evidence type="ECO:0000313" key="1">
    <source>
        <dbReference type="EMBL" id="CDQ43972.1"/>
    </source>
</evidence>
<reference evidence="1" key="1">
    <citation type="submission" date="2014-05" db="EMBL/GenBank/DDBJ databases">
        <authorList>
            <person name="Urmite Genomes"/>
        </authorList>
    </citation>
    <scope>NUCLEOTIDE SEQUENCE</scope>
    <source>
        <strain evidence="1">DSM 44074</strain>
    </source>
</reference>
<evidence type="ECO:0000313" key="2">
    <source>
        <dbReference type="Proteomes" id="UP000028864"/>
    </source>
</evidence>
<accession>A0AAV2WIE4</accession>
<dbReference type="Proteomes" id="UP000028864">
    <property type="component" value="Unassembled WGS sequence"/>
</dbReference>
<name>A0AAV2WIE4_MYCNE</name>
<dbReference type="AlphaFoldDB" id="A0AAV2WIE4"/>
<organism evidence="1 2">
    <name type="scientific">Mycolicibacterium neoaurum</name>
    <name type="common">Mycobacterium neoaurum</name>
    <dbReference type="NCBI Taxonomy" id="1795"/>
    <lineage>
        <taxon>Bacteria</taxon>
        <taxon>Bacillati</taxon>
        <taxon>Actinomycetota</taxon>
        <taxon>Actinomycetes</taxon>
        <taxon>Mycobacteriales</taxon>
        <taxon>Mycobacteriaceae</taxon>
        <taxon>Mycolicibacterium</taxon>
    </lineage>
</organism>
<protein>
    <submittedName>
        <fullName evidence="1">Uncharacterized protein</fullName>
    </submittedName>
</protein>
<proteinExistence type="predicted"/>